<protein>
    <recommendedName>
        <fullName evidence="1">ChrB N-terminal domain-containing protein</fullName>
    </recommendedName>
</protein>
<dbReference type="Pfam" id="PF20229">
    <property type="entry name" value="ChrB_N"/>
    <property type="match status" value="1"/>
</dbReference>
<organism evidence="2 3">
    <name type="scientific">Levilinea saccharolytica</name>
    <dbReference type="NCBI Taxonomy" id="229921"/>
    <lineage>
        <taxon>Bacteria</taxon>
        <taxon>Bacillati</taxon>
        <taxon>Chloroflexota</taxon>
        <taxon>Anaerolineae</taxon>
        <taxon>Anaerolineales</taxon>
        <taxon>Anaerolineaceae</taxon>
        <taxon>Levilinea</taxon>
    </lineage>
</organism>
<evidence type="ECO:0000313" key="2">
    <source>
        <dbReference type="EMBL" id="KPL88745.1"/>
    </source>
</evidence>
<proteinExistence type="predicted"/>
<evidence type="ECO:0000259" key="1">
    <source>
        <dbReference type="Pfam" id="PF20229"/>
    </source>
</evidence>
<dbReference type="InterPro" id="IPR046858">
    <property type="entry name" value="ChrB_N"/>
</dbReference>
<keyword evidence="3" id="KW-1185">Reference proteome</keyword>
<dbReference type="Proteomes" id="UP000050501">
    <property type="component" value="Unassembled WGS sequence"/>
</dbReference>
<gene>
    <name evidence="2" type="ORF">ADN01_03595</name>
</gene>
<name>A0A0P6XYP5_9CHLR</name>
<accession>A0A0P6XYP5</accession>
<dbReference type="OrthoDB" id="9784302at2"/>
<dbReference type="AlphaFoldDB" id="A0A0P6XYP5"/>
<sequence length="143" mass="16709">MITWLLLTYKLPSDPSARRVYVWRKLKKLGAVTIFEAVWVLPDSPRTHEQFQWLVAEIQEMGGEAMFWKAHAELASQEQELTCRFSKQIDAAYQTLLERIEQPEPNLSVLAQEYQQIAQRDYFHSQLGQQVRTRLLASRGDES</sequence>
<dbReference type="STRING" id="229921.ADN01_03595"/>
<comment type="caution">
    <text evidence="2">The sequence shown here is derived from an EMBL/GenBank/DDBJ whole genome shotgun (WGS) entry which is preliminary data.</text>
</comment>
<reference evidence="2 3" key="1">
    <citation type="submission" date="2015-07" db="EMBL/GenBank/DDBJ databases">
        <title>Genome sequence of Levilinea saccharolytica DSM 16555.</title>
        <authorList>
            <person name="Hemp J."/>
            <person name="Ward L.M."/>
            <person name="Pace L.A."/>
            <person name="Fischer W.W."/>
        </authorList>
    </citation>
    <scope>NUCLEOTIDE SEQUENCE [LARGE SCALE GENOMIC DNA]</scope>
    <source>
        <strain evidence="2 3">KIBI-1</strain>
    </source>
</reference>
<dbReference type="RefSeq" id="WP_062419228.1">
    <property type="nucleotide sequence ID" value="NZ_DF967974.1"/>
</dbReference>
<dbReference type="EMBL" id="LGCM01000015">
    <property type="protein sequence ID" value="KPL88745.1"/>
    <property type="molecule type" value="Genomic_DNA"/>
</dbReference>
<evidence type="ECO:0000313" key="3">
    <source>
        <dbReference type="Proteomes" id="UP000050501"/>
    </source>
</evidence>
<feature type="domain" description="ChrB N-terminal" evidence="1">
    <location>
        <begin position="19"/>
        <end position="98"/>
    </location>
</feature>